<dbReference type="EMBL" id="JANIBC010000001">
    <property type="protein sequence ID" value="MCQ8184275.1"/>
    <property type="molecule type" value="Genomic_DNA"/>
</dbReference>
<comment type="caution">
    <text evidence="2">The sequence shown here is derived from an EMBL/GenBank/DDBJ whole genome shotgun (WGS) entry which is preliminary data.</text>
</comment>
<sequence length="144" mass="14880">MDDLYTGRLLEAAGNLPAASRLDAPSGTGRRSSKVCGSEVEVDLLVENGVVVDHALRVKACALGQASTSLLSETLNGSSADELRALQPVMEAMLRQDGPPPGGRFAPLAALQPIEAYPARHASTLLIFGAVVDALDEAEAKSAA</sequence>
<dbReference type="Gene3D" id="3.90.1010.10">
    <property type="match status" value="1"/>
</dbReference>
<dbReference type="SUPFAM" id="SSF82649">
    <property type="entry name" value="SufE/NifU"/>
    <property type="match status" value="1"/>
</dbReference>
<evidence type="ECO:0000313" key="2">
    <source>
        <dbReference type="EMBL" id="MCQ8184275.1"/>
    </source>
</evidence>
<dbReference type="GO" id="GO:0016226">
    <property type="term" value="P:iron-sulfur cluster assembly"/>
    <property type="evidence" value="ECO:0007669"/>
    <property type="project" value="InterPro"/>
</dbReference>
<dbReference type="GO" id="GO:0051536">
    <property type="term" value="F:iron-sulfur cluster binding"/>
    <property type="evidence" value="ECO:0007669"/>
    <property type="project" value="InterPro"/>
</dbReference>
<name>A0A9X2RGV1_9PROT</name>
<proteinExistence type="predicted"/>
<keyword evidence="3" id="KW-1185">Reference proteome</keyword>
<evidence type="ECO:0000259" key="1">
    <source>
        <dbReference type="Pfam" id="PF01592"/>
    </source>
</evidence>
<dbReference type="InterPro" id="IPR002871">
    <property type="entry name" value="NIF_FeS_clus_asmbl_NifU_N"/>
</dbReference>
<reference evidence="2" key="1">
    <citation type="submission" date="2022-07" db="EMBL/GenBank/DDBJ databases">
        <title>Parvularcula maris sp. nov., an algicidal bacterium isolated from seawater.</title>
        <authorList>
            <person name="Li F."/>
        </authorList>
    </citation>
    <scope>NUCLEOTIDE SEQUENCE</scope>
    <source>
        <strain evidence="2">BGMRC 0090</strain>
    </source>
</reference>
<organism evidence="2 3">
    <name type="scientific">Parvularcula maris</name>
    <dbReference type="NCBI Taxonomy" id="2965077"/>
    <lineage>
        <taxon>Bacteria</taxon>
        <taxon>Pseudomonadati</taxon>
        <taxon>Pseudomonadota</taxon>
        <taxon>Alphaproteobacteria</taxon>
        <taxon>Parvularculales</taxon>
        <taxon>Parvularculaceae</taxon>
        <taxon>Parvularcula</taxon>
    </lineage>
</organism>
<dbReference type="GO" id="GO:0005506">
    <property type="term" value="F:iron ion binding"/>
    <property type="evidence" value="ECO:0007669"/>
    <property type="project" value="InterPro"/>
</dbReference>
<dbReference type="CDD" id="cd06664">
    <property type="entry name" value="IscU_like"/>
    <property type="match status" value="1"/>
</dbReference>
<feature type="domain" description="NIF system FeS cluster assembly NifU N-terminal" evidence="1">
    <location>
        <begin position="24"/>
        <end position="89"/>
    </location>
</feature>
<accession>A0A9X2RGV1</accession>
<dbReference type="RefSeq" id="WP_256618080.1">
    <property type="nucleotide sequence ID" value="NZ_JANIBC010000001.1"/>
</dbReference>
<dbReference type="Pfam" id="PF01592">
    <property type="entry name" value="NifU_N"/>
    <property type="match status" value="1"/>
</dbReference>
<protein>
    <submittedName>
        <fullName evidence="2">Iron-sulfur cluster assembly scaffold protein</fullName>
    </submittedName>
</protein>
<dbReference type="Proteomes" id="UP001142610">
    <property type="component" value="Unassembled WGS sequence"/>
</dbReference>
<evidence type="ECO:0000313" key="3">
    <source>
        <dbReference type="Proteomes" id="UP001142610"/>
    </source>
</evidence>
<gene>
    <name evidence="2" type="ORF">NOG11_02640</name>
</gene>
<dbReference type="AlphaFoldDB" id="A0A9X2RGV1"/>